<feature type="transmembrane region" description="Helical" evidence="9">
    <location>
        <begin position="138"/>
        <end position="161"/>
    </location>
</feature>
<evidence type="ECO:0000256" key="1">
    <source>
        <dbReference type="ARBA" id="ARBA00004651"/>
    </source>
</evidence>
<keyword evidence="3 9" id="KW-0813">Transport</keyword>
<keyword evidence="4" id="KW-1003">Cell membrane</keyword>
<organism evidence="12 13">
    <name type="scientific">Halogeometricum luteum</name>
    <dbReference type="NCBI Taxonomy" id="2950537"/>
    <lineage>
        <taxon>Archaea</taxon>
        <taxon>Methanobacteriati</taxon>
        <taxon>Methanobacteriota</taxon>
        <taxon>Stenosarchaea group</taxon>
        <taxon>Halobacteria</taxon>
        <taxon>Halobacteriales</taxon>
        <taxon>Haloferacaceae</taxon>
        <taxon>Halogeometricum</taxon>
    </lineage>
</organism>
<dbReference type="Proteomes" id="UP001254813">
    <property type="component" value="Unassembled WGS sequence"/>
</dbReference>
<name>A0ABU2G321_9EURY</name>
<feature type="transmembrane region" description="Helical" evidence="9">
    <location>
        <begin position="173"/>
        <end position="193"/>
    </location>
</feature>
<feature type="region of interest" description="Disordered" evidence="10">
    <location>
        <begin position="1"/>
        <end position="32"/>
    </location>
</feature>
<dbReference type="Pfam" id="PF00528">
    <property type="entry name" value="BPD_transp_1"/>
    <property type="match status" value="1"/>
</dbReference>
<keyword evidence="5" id="KW-0762">Sugar transport</keyword>
<evidence type="ECO:0000256" key="6">
    <source>
        <dbReference type="ARBA" id="ARBA00022692"/>
    </source>
</evidence>
<feature type="transmembrane region" description="Helical" evidence="9">
    <location>
        <begin position="39"/>
        <end position="61"/>
    </location>
</feature>
<feature type="transmembrane region" description="Helical" evidence="9">
    <location>
        <begin position="269"/>
        <end position="292"/>
    </location>
</feature>
<accession>A0ABU2G321</accession>
<evidence type="ECO:0000259" key="11">
    <source>
        <dbReference type="PROSITE" id="PS50928"/>
    </source>
</evidence>
<feature type="domain" description="ABC transmembrane type-1" evidence="11">
    <location>
        <begin position="102"/>
        <end position="292"/>
    </location>
</feature>
<dbReference type="PANTHER" id="PTHR32243">
    <property type="entry name" value="MALTOSE TRANSPORT SYSTEM PERMEASE-RELATED"/>
    <property type="match status" value="1"/>
</dbReference>
<feature type="transmembrane region" description="Helical" evidence="9">
    <location>
        <begin position="73"/>
        <end position="90"/>
    </location>
</feature>
<evidence type="ECO:0000256" key="5">
    <source>
        <dbReference type="ARBA" id="ARBA00022597"/>
    </source>
</evidence>
<feature type="transmembrane region" description="Helical" evidence="9">
    <location>
        <begin position="102"/>
        <end position="126"/>
    </location>
</feature>
<gene>
    <name evidence="12" type="ORF">NDI79_13465</name>
</gene>
<sequence length="308" mass="34093">MATSDAGSEMKTDVDANPGASGEPTRPSRRFSKDTRNRLAAVGRHAALLLWTVVVLFPLYWIVSMSLKPPREAISLPPDWVFLPTVFNYLRLVQESSFIAAFANSLFMVTASVILVLLIGVPAAYVLSRYDIPKQRDVLVWILSSRMLPPIAVVIPFFVIFRSLNLYDTRIGMIFMYVTINISLVVWVMKAFFDGIPEALEEAARVDGATRFQGFRKVVLPAAKPGIFSVAIISFIFAWIELLFGLVLTNNRAVTVSMQVYQFIGVRQIEWGLLAAASTAVILPVLVFVVAVNKYLAAGLSFGVVIKE</sequence>
<dbReference type="InterPro" id="IPR035906">
    <property type="entry name" value="MetI-like_sf"/>
</dbReference>
<reference evidence="12 13" key="1">
    <citation type="submission" date="2022-06" db="EMBL/GenBank/DDBJ databases">
        <title>Halogeometricum sp. a new haloarchaeum isolate from saline soil.</title>
        <authorList>
            <person name="Strakova D."/>
            <person name="Galisteo C."/>
            <person name="Sanchez-Porro C."/>
            <person name="Ventosa A."/>
        </authorList>
    </citation>
    <scope>NUCLEOTIDE SEQUENCE [LARGE SCALE GENOMIC DNA]</scope>
    <source>
        <strain evidence="13">S3BR25-2</strain>
    </source>
</reference>
<evidence type="ECO:0000256" key="9">
    <source>
        <dbReference type="RuleBase" id="RU363032"/>
    </source>
</evidence>
<evidence type="ECO:0000313" key="12">
    <source>
        <dbReference type="EMBL" id="MDS0295185.1"/>
    </source>
</evidence>
<evidence type="ECO:0000256" key="8">
    <source>
        <dbReference type="ARBA" id="ARBA00023136"/>
    </source>
</evidence>
<comment type="caution">
    <text evidence="12">The sequence shown here is derived from an EMBL/GenBank/DDBJ whole genome shotgun (WGS) entry which is preliminary data.</text>
</comment>
<dbReference type="InterPro" id="IPR050901">
    <property type="entry name" value="BP-dep_ABC_trans_perm"/>
</dbReference>
<keyword evidence="6 9" id="KW-0812">Transmembrane</keyword>
<dbReference type="Gene3D" id="1.10.3720.10">
    <property type="entry name" value="MetI-like"/>
    <property type="match status" value="1"/>
</dbReference>
<keyword evidence="7 9" id="KW-1133">Transmembrane helix</keyword>
<evidence type="ECO:0000256" key="7">
    <source>
        <dbReference type="ARBA" id="ARBA00022989"/>
    </source>
</evidence>
<keyword evidence="8 9" id="KW-0472">Membrane</keyword>
<evidence type="ECO:0000313" key="13">
    <source>
        <dbReference type="Proteomes" id="UP001254813"/>
    </source>
</evidence>
<dbReference type="EMBL" id="JAMQOQ010000003">
    <property type="protein sequence ID" value="MDS0295185.1"/>
    <property type="molecule type" value="Genomic_DNA"/>
</dbReference>
<protein>
    <submittedName>
        <fullName evidence="12">Carbohydrate ABC transporter permease</fullName>
    </submittedName>
</protein>
<evidence type="ECO:0000256" key="10">
    <source>
        <dbReference type="SAM" id="MobiDB-lite"/>
    </source>
</evidence>
<comment type="similarity">
    <text evidence="2">Belongs to the binding-protein-dependent transport system permease family. MalFG subfamily.</text>
</comment>
<evidence type="ECO:0000256" key="2">
    <source>
        <dbReference type="ARBA" id="ARBA00009047"/>
    </source>
</evidence>
<proteinExistence type="inferred from homology"/>
<dbReference type="PROSITE" id="PS50928">
    <property type="entry name" value="ABC_TM1"/>
    <property type="match status" value="1"/>
</dbReference>
<dbReference type="PANTHER" id="PTHR32243:SF50">
    <property type="entry name" value="MALTOSE_MALTODEXTRIN TRANSPORT SYSTEM PERMEASE PROTEIN MALG"/>
    <property type="match status" value="1"/>
</dbReference>
<dbReference type="SUPFAM" id="SSF161098">
    <property type="entry name" value="MetI-like"/>
    <property type="match status" value="1"/>
</dbReference>
<evidence type="ECO:0000256" key="3">
    <source>
        <dbReference type="ARBA" id="ARBA00022448"/>
    </source>
</evidence>
<keyword evidence="13" id="KW-1185">Reference proteome</keyword>
<dbReference type="InterPro" id="IPR000515">
    <property type="entry name" value="MetI-like"/>
</dbReference>
<evidence type="ECO:0000256" key="4">
    <source>
        <dbReference type="ARBA" id="ARBA00022475"/>
    </source>
</evidence>
<comment type="subcellular location">
    <subcellularLocation>
        <location evidence="1 9">Cell membrane</location>
        <topology evidence="1 9">Multi-pass membrane protein</topology>
    </subcellularLocation>
</comment>
<feature type="transmembrane region" description="Helical" evidence="9">
    <location>
        <begin position="226"/>
        <end position="248"/>
    </location>
</feature>
<dbReference type="CDD" id="cd06261">
    <property type="entry name" value="TM_PBP2"/>
    <property type="match status" value="1"/>
</dbReference>